<dbReference type="EMBL" id="CAXDID020000311">
    <property type="protein sequence ID" value="CAL6075045.1"/>
    <property type="molecule type" value="Genomic_DNA"/>
</dbReference>
<protein>
    <submittedName>
        <fullName evidence="2">Hypothetical_protein</fullName>
    </submittedName>
</protein>
<evidence type="ECO:0000313" key="1">
    <source>
        <dbReference type="EMBL" id="CAI9947731.1"/>
    </source>
</evidence>
<keyword evidence="3" id="KW-1185">Reference proteome</keyword>
<evidence type="ECO:0000313" key="2">
    <source>
        <dbReference type="EMBL" id="CAL6075045.1"/>
    </source>
</evidence>
<organism evidence="1">
    <name type="scientific">Hexamita inflata</name>
    <dbReference type="NCBI Taxonomy" id="28002"/>
    <lineage>
        <taxon>Eukaryota</taxon>
        <taxon>Metamonada</taxon>
        <taxon>Diplomonadida</taxon>
        <taxon>Hexamitidae</taxon>
        <taxon>Hexamitinae</taxon>
        <taxon>Hexamita</taxon>
    </lineage>
</organism>
<accession>A0AA86PX92</accession>
<gene>
    <name evidence="1" type="ORF">HINF_LOCUS35376</name>
    <name evidence="2" type="ORF">HINF_LOCUS57017</name>
</gene>
<proteinExistence type="predicted"/>
<dbReference type="AlphaFoldDB" id="A0AA86PX92"/>
<dbReference type="Proteomes" id="UP001642409">
    <property type="component" value="Unassembled WGS sequence"/>
</dbReference>
<reference evidence="2 3" key="2">
    <citation type="submission" date="2024-07" db="EMBL/GenBank/DDBJ databases">
        <authorList>
            <person name="Akdeniz Z."/>
        </authorList>
    </citation>
    <scope>NUCLEOTIDE SEQUENCE [LARGE SCALE GENOMIC DNA]</scope>
</reference>
<name>A0AA86PX92_9EUKA</name>
<dbReference type="EMBL" id="CATOUU010000779">
    <property type="protein sequence ID" value="CAI9947731.1"/>
    <property type="molecule type" value="Genomic_DNA"/>
</dbReference>
<comment type="caution">
    <text evidence="1">The sequence shown here is derived from an EMBL/GenBank/DDBJ whole genome shotgun (WGS) entry which is preliminary data.</text>
</comment>
<reference evidence="1" key="1">
    <citation type="submission" date="2023-06" db="EMBL/GenBank/DDBJ databases">
        <authorList>
            <person name="Kurt Z."/>
        </authorList>
    </citation>
    <scope>NUCLEOTIDE SEQUENCE</scope>
</reference>
<sequence>MPNYTKTKQSRILFSEAYMQNVYRTILEKVRICVNQQMNEFQLVQYFLTHKKHIQNLKLVNWRQIDTELKQLFPQLPYYPSKAYSYRAFWDVIVPNQLPPYSPRKFEQIEQFIRLQISQNYQRILLMTRNTASVFRKDLEQQVKEVFELDSTNVEYSYKKLCDKIRNHIQGSTWQQGSKNMNTLQRALRRQMMKSWTCRFYFTPFESIYWEGLLNLFKIYNIIFMVNNIIFINYQCQIHFTASKSTHKSRLNGVNLWKVFFRN</sequence>
<evidence type="ECO:0000313" key="3">
    <source>
        <dbReference type="Proteomes" id="UP001642409"/>
    </source>
</evidence>